<proteinExistence type="predicted"/>
<name>A0A062UI74_9PROT</name>
<protein>
    <submittedName>
        <fullName evidence="1">Uncharacterized protein</fullName>
    </submittedName>
</protein>
<evidence type="ECO:0000313" key="2">
    <source>
        <dbReference type="Proteomes" id="UP000027190"/>
    </source>
</evidence>
<dbReference type="STRING" id="1280947.HY30_04420"/>
<keyword evidence="2" id="KW-1185">Reference proteome</keyword>
<accession>A0A062UI74</accession>
<evidence type="ECO:0000313" key="1">
    <source>
        <dbReference type="EMBL" id="KCZ57418.1"/>
    </source>
</evidence>
<gene>
    <name evidence="1" type="ORF">HY30_04420</name>
</gene>
<dbReference type="Proteomes" id="UP000027190">
    <property type="component" value="Unassembled WGS sequence"/>
</dbReference>
<dbReference type="AlphaFoldDB" id="A0A062UI74"/>
<reference evidence="1 2" key="1">
    <citation type="journal article" date="2014" name="Antonie Van Leeuwenhoek">
        <title>Hyphomonas beringensis sp. nov. and Hyphomonas chukchiensis sp. nov., isolated from surface seawater of the Bering Sea and Chukchi Sea.</title>
        <authorList>
            <person name="Li C."/>
            <person name="Lai Q."/>
            <person name="Li G."/>
            <person name="Dong C."/>
            <person name="Wang J."/>
            <person name="Liao Y."/>
            <person name="Shao Z."/>
        </authorList>
    </citation>
    <scope>NUCLEOTIDE SEQUENCE [LARGE SCALE GENOMIC DNA]</scope>
    <source>
        <strain evidence="1 2">BH-BN04-4</strain>
    </source>
</reference>
<sequence>MDNDAQMPTITPGNLIFEKLLLHWLAANKARKFQNALSDTVFRTACISAWNSRDDPLRLNRTRKTVLKDEWR</sequence>
<organism evidence="1 2">
    <name type="scientific">Hyphomonas chukchiensis</name>
    <dbReference type="NCBI Taxonomy" id="1280947"/>
    <lineage>
        <taxon>Bacteria</taxon>
        <taxon>Pseudomonadati</taxon>
        <taxon>Pseudomonadota</taxon>
        <taxon>Alphaproteobacteria</taxon>
        <taxon>Hyphomonadales</taxon>
        <taxon>Hyphomonadaceae</taxon>
        <taxon>Hyphomonas</taxon>
    </lineage>
</organism>
<dbReference type="EMBL" id="AWFG01000030">
    <property type="protein sequence ID" value="KCZ57418.1"/>
    <property type="molecule type" value="Genomic_DNA"/>
</dbReference>
<comment type="caution">
    <text evidence="1">The sequence shown here is derived from an EMBL/GenBank/DDBJ whole genome shotgun (WGS) entry which is preliminary data.</text>
</comment>